<protein>
    <submittedName>
        <fullName evidence="3">60S ribosomal protein L7</fullName>
    </submittedName>
</protein>
<name>A0A146LH74_LYGHE</name>
<dbReference type="EMBL" id="GDHC01011914">
    <property type="protein sequence ID" value="JAQ06715.1"/>
    <property type="molecule type" value="Transcribed_RNA"/>
</dbReference>
<dbReference type="Gene3D" id="3.30.1390.20">
    <property type="entry name" value="Ribosomal protein L30, ferredoxin-like fold domain"/>
    <property type="match status" value="2"/>
</dbReference>
<dbReference type="InterPro" id="IPR039699">
    <property type="entry name" value="Ribosomal_uL30"/>
</dbReference>
<proteinExistence type="predicted"/>
<dbReference type="GO" id="GO:0003723">
    <property type="term" value="F:RNA binding"/>
    <property type="evidence" value="ECO:0007669"/>
    <property type="project" value="TreeGrafter"/>
</dbReference>
<keyword evidence="1 3" id="KW-0689">Ribosomal protein</keyword>
<keyword evidence="2" id="KW-0687">Ribonucleoprotein</keyword>
<dbReference type="InterPro" id="IPR035808">
    <property type="entry name" value="Ribosomal_uL30_euk_arc"/>
</dbReference>
<organism evidence="3">
    <name type="scientific">Lygus hesperus</name>
    <name type="common">Western plant bug</name>
    <dbReference type="NCBI Taxonomy" id="30085"/>
    <lineage>
        <taxon>Eukaryota</taxon>
        <taxon>Metazoa</taxon>
        <taxon>Ecdysozoa</taxon>
        <taxon>Arthropoda</taxon>
        <taxon>Hexapoda</taxon>
        <taxon>Insecta</taxon>
        <taxon>Pterygota</taxon>
        <taxon>Neoptera</taxon>
        <taxon>Paraneoptera</taxon>
        <taxon>Hemiptera</taxon>
        <taxon>Heteroptera</taxon>
        <taxon>Panheteroptera</taxon>
        <taxon>Cimicomorpha</taxon>
        <taxon>Miridae</taxon>
        <taxon>Mirini</taxon>
        <taxon>Lygus</taxon>
    </lineage>
</organism>
<evidence type="ECO:0000313" key="3">
    <source>
        <dbReference type="EMBL" id="JAQ06715.1"/>
    </source>
</evidence>
<dbReference type="PANTHER" id="PTHR11524">
    <property type="entry name" value="60S RIBOSOMAL PROTEIN L7"/>
    <property type="match status" value="1"/>
</dbReference>
<evidence type="ECO:0000256" key="2">
    <source>
        <dbReference type="ARBA" id="ARBA00023274"/>
    </source>
</evidence>
<sequence>MNMLIQVAPYVTWGAVSLKTVRDLMYKRGYVSINKQRIPITNNLIIADKLGKHGIFCIEDLVHEIVTCGPHFKLVSRFLKPFKLSTPSGGWKGKKRFYNEGGDAGDRKDMNSLLQKMI</sequence>
<dbReference type="AlphaFoldDB" id="A0A146LH74"/>
<dbReference type="GO" id="GO:0022625">
    <property type="term" value="C:cytosolic large ribosomal subunit"/>
    <property type="evidence" value="ECO:0007669"/>
    <property type="project" value="TreeGrafter"/>
</dbReference>
<reference evidence="3" key="1">
    <citation type="journal article" date="2016" name="Gigascience">
        <title>De novo construction of an expanded transcriptome assembly for the western tarnished plant bug, Lygus hesperus.</title>
        <authorList>
            <person name="Tassone E.E."/>
            <person name="Geib S.M."/>
            <person name="Hall B."/>
            <person name="Fabrick J.A."/>
            <person name="Brent C.S."/>
            <person name="Hull J.J."/>
        </authorList>
    </citation>
    <scope>NUCLEOTIDE SEQUENCE</scope>
</reference>
<dbReference type="SUPFAM" id="SSF55129">
    <property type="entry name" value="Ribosomal protein L30p/L7e"/>
    <property type="match status" value="1"/>
</dbReference>
<dbReference type="GO" id="GO:0003735">
    <property type="term" value="F:structural constituent of ribosome"/>
    <property type="evidence" value="ECO:0007669"/>
    <property type="project" value="TreeGrafter"/>
</dbReference>
<dbReference type="GO" id="GO:0000463">
    <property type="term" value="P:maturation of LSU-rRNA from tricistronic rRNA transcript (SSU-rRNA, 5.8S rRNA, LSU-rRNA)"/>
    <property type="evidence" value="ECO:0007669"/>
    <property type="project" value="TreeGrafter"/>
</dbReference>
<dbReference type="CDD" id="cd01657">
    <property type="entry name" value="Ribosomal_L7_archeal_euk"/>
    <property type="match status" value="1"/>
</dbReference>
<gene>
    <name evidence="3" type="primary">RpL7_1</name>
    <name evidence="3" type="ORF">g.331</name>
</gene>
<dbReference type="InterPro" id="IPR036919">
    <property type="entry name" value="Ribo_uL30_ferredoxin-like_sf"/>
</dbReference>
<evidence type="ECO:0000256" key="1">
    <source>
        <dbReference type="ARBA" id="ARBA00022980"/>
    </source>
</evidence>
<accession>A0A146LH74</accession>
<dbReference type="PANTHER" id="PTHR11524:SF16">
    <property type="entry name" value="LARGE RIBOSOMAL SUBUNIT PROTEIN UL30"/>
    <property type="match status" value="1"/>
</dbReference>